<keyword evidence="2" id="KW-0732">Signal</keyword>
<feature type="signal peptide" evidence="2">
    <location>
        <begin position="1"/>
        <end position="19"/>
    </location>
</feature>
<keyword evidence="3" id="KW-1185">Reference proteome</keyword>
<dbReference type="RefSeq" id="XP_029636720.1">
    <property type="nucleotide sequence ID" value="XM_029780860.2"/>
</dbReference>
<keyword evidence="1" id="KW-0472">Membrane</keyword>
<feature type="chain" id="PRO_5027819219" evidence="2">
    <location>
        <begin position="20"/>
        <end position="592"/>
    </location>
</feature>
<accession>A0A6P7SEY6</accession>
<reference evidence="4" key="1">
    <citation type="submission" date="2025-08" db="UniProtKB">
        <authorList>
            <consortium name="RefSeq"/>
        </authorList>
    </citation>
    <scope>IDENTIFICATION</scope>
</reference>
<gene>
    <name evidence="4" type="primary">LOC115212051</name>
</gene>
<feature type="transmembrane region" description="Helical" evidence="1">
    <location>
        <begin position="271"/>
        <end position="294"/>
    </location>
</feature>
<evidence type="ECO:0000256" key="1">
    <source>
        <dbReference type="SAM" id="Phobius"/>
    </source>
</evidence>
<dbReference type="AlphaFoldDB" id="A0A6P7SEY6"/>
<dbReference type="Proteomes" id="UP000515154">
    <property type="component" value="Linkage group LG5"/>
</dbReference>
<evidence type="ECO:0000313" key="3">
    <source>
        <dbReference type="Proteomes" id="UP000515154"/>
    </source>
</evidence>
<keyword evidence="1" id="KW-0812">Transmembrane</keyword>
<sequence>MNLVLGLMISVLFVDHSGSTSLNSLQDENNLSFSKKEKTGHTGLLLKTLYQNSNVAIIVSQIPEGVAYIQVSLTNSISFANVSVSPNHKATVRVNSSKLKPSQKYDVKILLGKIFTTGTIYRFPSAVQIPPRNFSVQCNKVDNYVNINFTHLNEETKLYTVFITQQRHPLLRILCSDSVNLTDQETQMIHMQFKSQCFQCGKYYYVNIRTESVHQTHIIRSASLFIPCNPVVQQKTEDFCVRAKPENISSSTLIPTTSRSTPSEVSKNKGLTATVITIIVLFFLMLFIGSLVLFRHICGSKNAQKQYGLVICFPHPMEHSAAVKELAIMLNSYTSLHVRSSNEIKLKRNQFLKKQIQHVYDYFNTFIIVHSDGLYYHSQNEEKNGIGQEMADFTIELVKFCTKDNINQSKNIFHVTFEDLSNFENSQLCSDSQENMYYLYRPNVLANNNSLDLNQIENLLCDINDQQSAIQPSRYYVKFQMNWKESREIQNLNDALVSRDYKQRMFPNWYTDMFPKSEINDTLSNFSFDKNSKVSDGMSFEVYKNNTFTNSRPNGSDSVSYTVSETGTDQISVYLERINERNDRNVQSTIEC</sequence>
<evidence type="ECO:0000313" key="4">
    <source>
        <dbReference type="RefSeq" id="XP_029636720.1"/>
    </source>
</evidence>
<organism evidence="3 4">
    <name type="scientific">Octopus sinensis</name>
    <name type="common">East Asian common octopus</name>
    <dbReference type="NCBI Taxonomy" id="2607531"/>
    <lineage>
        <taxon>Eukaryota</taxon>
        <taxon>Metazoa</taxon>
        <taxon>Spiralia</taxon>
        <taxon>Lophotrochozoa</taxon>
        <taxon>Mollusca</taxon>
        <taxon>Cephalopoda</taxon>
        <taxon>Coleoidea</taxon>
        <taxon>Octopodiformes</taxon>
        <taxon>Octopoda</taxon>
        <taxon>Incirrata</taxon>
        <taxon>Octopodidae</taxon>
        <taxon>Octopus</taxon>
    </lineage>
</organism>
<name>A0A6P7SEY6_9MOLL</name>
<protein>
    <submittedName>
        <fullName evidence="4">Uncharacterized protein LOC115212051 isoform X1</fullName>
    </submittedName>
</protein>
<evidence type="ECO:0000256" key="2">
    <source>
        <dbReference type="SAM" id="SignalP"/>
    </source>
</evidence>
<keyword evidence="1" id="KW-1133">Transmembrane helix</keyword>
<dbReference type="KEGG" id="osn:115212051"/>
<proteinExistence type="predicted"/>